<dbReference type="EMBL" id="JACSGT010000001">
    <property type="protein sequence ID" value="MCF2218881.1"/>
    <property type="molecule type" value="Genomic_DNA"/>
</dbReference>
<dbReference type="InterPro" id="IPR036866">
    <property type="entry name" value="RibonucZ/Hydroxyglut_hydro"/>
</dbReference>
<feature type="domain" description="Metallo-beta-lactamase" evidence="1">
    <location>
        <begin position="33"/>
        <end position="116"/>
    </location>
</feature>
<reference evidence="2" key="1">
    <citation type="submission" date="2021-08" db="EMBL/GenBank/DDBJ databases">
        <title>Complete genome sequence of Chryseobacterium sp strain PS-8.</title>
        <authorList>
            <person name="Das S.K."/>
        </authorList>
    </citation>
    <scope>NUCLEOTIDE SEQUENCE</scope>
    <source>
        <strain evidence="2">PS-8</strain>
    </source>
</reference>
<gene>
    <name evidence="2" type="ORF">H9Q08_06165</name>
</gene>
<comment type="caution">
    <text evidence="2">The sequence shown here is derived from an EMBL/GenBank/DDBJ whole genome shotgun (WGS) entry which is preliminary data.</text>
</comment>
<proteinExistence type="predicted"/>
<keyword evidence="3" id="KW-1185">Reference proteome</keyword>
<protein>
    <submittedName>
        <fullName evidence="2">MBL fold metallo-hydrolase</fullName>
    </submittedName>
</protein>
<organism evidence="2 3">
    <name type="scientific">Chryseobacterium indicum</name>
    <dbReference type="NCBI Taxonomy" id="2766954"/>
    <lineage>
        <taxon>Bacteria</taxon>
        <taxon>Pseudomonadati</taxon>
        <taxon>Bacteroidota</taxon>
        <taxon>Flavobacteriia</taxon>
        <taxon>Flavobacteriales</taxon>
        <taxon>Weeksellaceae</taxon>
        <taxon>Chryseobacterium group</taxon>
        <taxon>Chryseobacterium</taxon>
    </lineage>
</organism>
<dbReference type="Gene3D" id="3.60.15.10">
    <property type="entry name" value="Ribonuclease Z/Hydroxyacylglutathione hydrolase-like"/>
    <property type="match status" value="2"/>
</dbReference>
<dbReference type="InterPro" id="IPR001279">
    <property type="entry name" value="Metallo-B-lactamas"/>
</dbReference>
<dbReference type="SUPFAM" id="SSF56281">
    <property type="entry name" value="Metallo-hydrolase/oxidoreductase"/>
    <property type="match status" value="1"/>
</dbReference>
<evidence type="ECO:0000313" key="2">
    <source>
        <dbReference type="EMBL" id="MCF2218881.1"/>
    </source>
</evidence>
<sequence length="438" mass="51141">MRHMKSKFTFFKAGQGSFYGGRIWLHEPNQVFTIVFDCGTSPFIAGNNQSLNNEINNFKHRPHYFPRNNDEIELLFISHLDYDHVSGLKRLLTEFQVKNIILPYIEKEHRQFFLTSIGDNNDPDNNLTIDEYISLIESPNQFIAQNSERTRQFYIKPNGKTEIEYQGYDNNENQSDNVYPRGTLNNETTELINLPNVFVYENDLQFFIKRNWEFTTFAKSVSETAIDKLHNCLKKKLKKKATDNLSLDDLKNLVTTYRKEAHKCYTDCIGDINSHGLVLLHGPIRFEHLCGDIYTNCELNNFHNDNRYHRHFFDEHHFNNNNRSMLGTLLFGDTSINPGNNPIVFPKAFKDKLVNVHVVQVPHHGSSKNWDFAEFEALNIGDNVNRWGNRVIAVCNFGYGNKFGHPSHQVLNDLRSTIFLNSQFSRLNIRYDIIHQRP</sequence>
<name>A0ABS9C6E9_9FLAO</name>
<evidence type="ECO:0000259" key="1">
    <source>
        <dbReference type="Pfam" id="PF00753"/>
    </source>
</evidence>
<dbReference type="Proteomes" id="UP001430374">
    <property type="component" value="Unassembled WGS sequence"/>
</dbReference>
<accession>A0ABS9C6E9</accession>
<evidence type="ECO:0000313" key="3">
    <source>
        <dbReference type="Proteomes" id="UP001430374"/>
    </source>
</evidence>
<dbReference type="Pfam" id="PF00753">
    <property type="entry name" value="Lactamase_B"/>
    <property type="match status" value="1"/>
</dbReference>